<dbReference type="SUPFAM" id="SSF46785">
    <property type="entry name" value="Winged helix' DNA-binding domain"/>
    <property type="match status" value="1"/>
</dbReference>
<dbReference type="InterPro" id="IPR036390">
    <property type="entry name" value="WH_DNA-bd_sf"/>
</dbReference>
<dbReference type="RefSeq" id="WP_051714165.1">
    <property type="nucleotide sequence ID" value="NZ_JBEXYG010000002.1"/>
</dbReference>
<evidence type="ECO:0000256" key="2">
    <source>
        <dbReference type="ARBA" id="ARBA00023163"/>
    </source>
</evidence>
<dbReference type="PANTHER" id="PTHR30136:SF35">
    <property type="entry name" value="HTH-TYPE TRANSCRIPTIONAL REGULATOR RV1719"/>
    <property type="match status" value="1"/>
</dbReference>
<keyword evidence="2" id="KW-0804">Transcription</keyword>
<evidence type="ECO:0000313" key="5">
    <source>
        <dbReference type="Proteomes" id="UP001550628"/>
    </source>
</evidence>
<organism evidence="4 5">
    <name type="scientific">Nocardia rhamnosiphila</name>
    <dbReference type="NCBI Taxonomy" id="426716"/>
    <lineage>
        <taxon>Bacteria</taxon>
        <taxon>Bacillati</taxon>
        <taxon>Actinomycetota</taxon>
        <taxon>Actinomycetes</taxon>
        <taxon>Mycobacteriales</taxon>
        <taxon>Nocardiaceae</taxon>
        <taxon>Nocardia</taxon>
    </lineage>
</organism>
<sequence length="311" mass="33686">MADRSVDAVQRGESASPPTARVLDIMEFLVRHRGAQPGLSEVARRCAISKPTCLGILTELTDRGYLRCDPDTKTYRLGPAMVTAGRAAQRDVAPDPAVSEQLASLSRRFDAMCVASSRVGDEFMVLEVAAPPGARPPVEVGQIVPVALPTALMYLLWQSDEALEQQVREEHTWMAGIDLGDLRRMAVECRTVGYLVERLSPTLERVYRILGSTTARDLSPDLRGLITELLAGMGRRRVLLHDELQAGGVDSTHRVGVIAAPTFDESGDQALLLAINLQTDLTVAEIAERGSALKAAADTLTTELGGRNPHR</sequence>
<keyword evidence="5" id="KW-1185">Reference proteome</keyword>
<dbReference type="Gene3D" id="1.10.10.10">
    <property type="entry name" value="Winged helix-like DNA-binding domain superfamily/Winged helix DNA-binding domain"/>
    <property type="match status" value="1"/>
</dbReference>
<evidence type="ECO:0000313" key="4">
    <source>
        <dbReference type="EMBL" id="MEU1952447.1"/>
    </source>
</evidence>
<protein>
    <submittedName>
        <fullName evidence="4">Helix-turn-helix domain-containing protein</fullName>
    </submittedName>
</protein>
<keyword evidence="1" id="KW-0805">Transcription regulation</keyword>
<dbReference type="SMART" id="SM00346">
    <property type="entry name" value="HTH_ICLR"/>
    <property type="match status" value="1"/>
</dbReference>
<dbReference type="InterPro" id="IPR029016">
    <property type="entry name" value="GAF-like_dom_sf"/>
</dbReference>
<feature type="domain" description="HTH iclR-type" evidence="3">
    <location>
        <begin position="16"/>
        <end position="79"/>
    </location>
</feature>
<dbReference type="Pfam" id="PF09339">
    <property type="entry name" value="HTH_IclR"/>
    <property type="match status" value="1"/>
</dbReference>
<dbReference type="InterPro" id="IPR005471">
    <property type="entry name" value="Tscrpt_reg_IclR_N"/>
</dbReference>
<dbReference type="Gene3D" id="3.30.450.40">
    <property type="match status" value="1"/>
</dbReference>
<dbReference type="PANTHER" id="PTHR30136">
    <property type="entry name" value="HELIX-TURN-HELIX TRANSCRIPTIONAL REGULATOR, ICLR FAMILY"/>
    <property type="match status" value="1"/>
</dbReference>
<proteinExistence type="predicted"/>
<dbReference type="SUPFAM" id="SSF55781">
    <property type="entry name" value="GAF domain-like"/>
    <property type="match status" value="1"/>
</dbReference>
<dbReference type="GeneID" id="96242568"/>
<evidence type="ECO:0000259" key="3">
    <source>
        <dbReference type="PROSITE" id="PS51077"/>
    </source>
</evidence>
<evidence type="ECO:0000256" key="1">
    <source>
        <dbReference type="ARBA" id="ARBA00023015"/>
    </source>
</evidence>
<dbReference type="Proteomes" id="UP001550628">
    <property type="component" value="Unassembled WGS sequence"/>
</dbReference>
<name>A0ABV2WNH2_9NOCA</name>
<comment type="caution">
    <text evidence="4">The sequence shown here is derived from an EMBL/GenBank/DDBJ whole genome shotgun (WGS) entry which is preliminary data.</text>
</comment>
<reference evidence="4 5" key="1">
    <citation type="submission" date="2024-06" db="EMBL/GenBank/DDBJ databases">
        <title>The Natural Products Discovery Center: Release of the First 8490 Sequenced Strains for Exploring Actinobacteria Biosynthetic Diversity.</title>
        <authorList>
            <person name="Kalkreuter E."/>
            <person name="Kautsar S.A."/>
            <person name="Yang D."/>
            <person name="Bader C.D."/>
            <person name="Teijaro C.N."/>
            <person name="Fluegel L."/>
            <person name="Davis C.M."/>
            <person name="Simpson J.R."/>
            <person name="Lauterbach L."/>
            <person name="Steele A.D."/>
            <person name="Gui C."/>
            <person name="Meng S."/>
            <person name="Li G."/>
            <person name="Viehrig K."/>
            <person name="Ye F."/>
            <person name="Su P."/>
            <person name="Kiefer A.F."/>
            <person name="Nichols A."/>
            <person name="Cepeda A.J."/>
            <person name="Yan W."/>
            <person name="Fan B."/>
            <person name="Jiang Y."/>
            <person name="Adhikari A."/>
            <person name="Zheng C.-J."/>
            <person name="Schuster L."/>
            <person name="Cowan T.M."/>
            <person name="Smanski M.J."/>
            <person name="Chevrette M.G."/>
            <person name="De Carvalho L.P.S."/>
            <person name="Shen B."/>
        </authorList>
    </citation>
    <scope>NUCLEOTIDE SEQUENCE [LARGE SCALE GENOMIC DNA]</scope>
    <source>
        <strain evidence="4 5">NPDC019708</strain>
    </source>
</reference>
<dbReference type="InterPro" id="IPR036388">
    <property type="entry name" value="WH-like_DNA-bd_sf"/>
</dbReference>
<dbReference type="EMBL" id="JBEYBF010000006">
    <property type="protein sequence ID" value="MEU1952447.1"/>
    <property type="molecule type" value="Genomic_DNA"/>
</dbReference>
<dbReference type="InterPro" id="IPR050707">
    <property type="entry name" value="HTH_MetabolicPath_Reg"/>
</dbReference>
<dbReference type="PROSITE" id="PS51077">
    <property type="entry name" value="HTH_ICLR"/>
    <property type="match status" value="1"/>
</dbReference>
<accession>A0ABV2WNH2</accession>
<gene>
    <name evidence="4" type="ORF">ABZ510_11340</name>
</gene>